<feature type="non-terminal residue" evidence="2">
    <location>
        <position position="1"/>
    </location>
</feature>
<sequence length="86" mass="9080">TSGVARIGSTKRQSTMIRRMAWKMAKRMGGVGRSCTVSGGLFRRRGGSSKGGGSQSGPRRNFTEASSRTPRGMPLKMFANASANGV</sequence>
<comment type="caution">
    <text evidence="2">The sequence shown here is derived from an EMBL/GenBank/DDBJ whole genome shotgun (WGS) entry which is preliminary data.</text>
</comment>
<dbReference type="HOGENOM" id="CLU_2488908_0_0_4"/>
<evidence type="ECO:0000256" key="1">
    <source>
        <dbReference type="SAM" id="MobiDB-lite"/>
    </source>
</evidence>
<dbReference type="EMBL" id="AFBQ01000347">
    <property type="protein sequence ID" value="EHY30346.1"/>
    <property type="molecule type" value="Genomic_DNA"/>
</dbReference>
<reference evidence="2 3" key="1">
    <citation type="submission" date="2011-11" db="EMBL/GenBank/DDBJ databases">
        <authorList>
            <person name="Weinstock G."/>
            <person name="Sodergren E."/>
            <person name="Clifton S."/>
            <person name="Fulton L."/>
            <person name="Fulton B."/>
            <person name="Courtney L."/>
            <person name="Fronick C."/>
            <person name="Harrison M."/>
            <person name="Strong C."/>
            <person name="Farmer C."/>
            <person name="Delahaunty K."/>
            <person name="Markovic C."/>
            <person name="Hall O."/>
            <person name="Minx P."/>
            <person name="Tomlinson C."/>
            <person name="Mitreva M."/>
            <person name="Hou S."/>
            <person name="Chen J."/>
            <person name="Wollam A."/>
            <person name="Pepin K.H."/>
            <person name="Johnson M."/>
            <person name="Bhonagiri V."/>
            <person name="Zhang X."/>
            <person name="Suruliraj S."/>
            <person name="Warren W."/>
            <person name="Chinwalla A."/>
            <person name="Mardis E.R."/>
            <person name="Wilson R.K."/>
        </authorList>
    </citation>
    <scope>NUCLEOTIDE SEQUENCE [LARGE SCALE GENOMIC DNA]</scope>
    <source>
        <strain evidence="2 3">YIT 11816</strain>
    </source>
</reference>
<dbReference type="Proteomes" id="UP000004956">
    <property type="component" value="Unassembled WGS sequence"/>
</dbReference>
<dbReference type="AlphaFoldDB" id="H3KHN8"/>
<gene>
    <name evidence="2" type="ORF">HMPREF9440_02284</name>
</gene>
<evidence type="ECO:0000313" key="2">
    <source>
        <dbReference type="EMBL" id="EHY30346.1"/>
    </source>
</evidence>
<organism evidence="2 3">
    <name type="scientific">Sutterella parvirubra YIT 11816</name>
    <dbReference type="NCBI Taxonomy" id="762967"/>
    <lineage>
        <taxon>Bacteria</taxon>
        <taxon>Pseudomonadati</taxon>
        <taxon>Pseudomonadota</taxon>
        <taxon>Betaproteobacteria</taxon>
        <taxon>Burkholderiales</taxon>
        <taxon>Sutterellaceae</taxon>
        <taxon>Sutterella</taxon>
    </lineage>
</organism>
<protein>
    <submittedName>
        <fullName evidence="2">Uncharacterized protein</fullName>
    </submittedName>
</protein>
<name>H3KHN8_9BURK</name>
<feature type="region of interest" description="Disordered" evidence="1">
    <location>
        <begin position="37"/>
        <end position="86"/>
    </location>
</feature>
<accession>H3KHN8</accession>
<keyword evidence="3" id="KW-1185">Reference proteome</keyword>
<proteinExistence type="predicted"/>
<evidence type="ECO:0000313" key="3">
    <source>
        <dbReference type="Proteomes" id="UP000004956"/>
    </source>
</evidence>